<organism evidence="3 4">
    <name type="scientific">Sphingomonas sabuli</name>
    <dbReference type="NCBI Taxonomy" id="2764186"/>
    <lineage>
        <taxon>Bacteria</taxon>
        <taxon>Pseudomonadati</taxon>
        <taxon>Pseudomonadota</taxon>
        <taxon>Alphaproteobacteria</taxon>
        <taxon>Sphingomonadales</taxon>
        <taxon>Sphingomonadaceae</taxon>
        <taxon>Sphingomonas</taxon>
    </lineage>
</organism>
<gene>
    <name evidence="3" type="ORF">H8M03_08990</name>
</gene>
<evidence type="ECO:0000313" key="4">
    <source>
        <dbReference type="Proteomes" id="UP000515861"/>
    </source>
</evidence>
<accession>A0A7G9L0L0</accession>
<dbReference type="EMBL" id="CP060697">
    <property type="protein sequence ID" value="QNM82159.1"/>
    <property type="molecule type" value="Genomic_DNA"/>
</dbReference>
<name>A0A7G9L0L0_9SPHN</name>
<reference evidence="3 4" key="1">
    <citation type="submission" date="2020-08" db="EMBL/GenBank/DDBJ databases">
        <title>Sphingomonas sp. sand1-3 16S ribosomal RNA gene Genome sequencing and assembly.</title>
        <authorList>
            <person name="Kang M."/>
        </authorList>
    </citation>
    <scope>NUCLEOTIDE SEQUENCE [LARGE SCALE GENOMIC DNA]</scope>
    <source>
        <strain evidence="4">sand1-3</strain>
    </source>
</reference>
<dbReference type="RefSeq" id="WP_187479114.1">
    <property type="nucleotide sequence ID" value="NZ_CP060697.1"/>
</dbReference>
<dbReference type="KEGG" id="ssau:H8M03_08990"/>
<dbReference type="AlphaFoldDB" id="A0A7G9L0L0"/>
<keyword evidence="4" id="KW-1185">Reference proteome</keyword>
<feature type="region of interest" description="Disordered" evidence="1">
    <location>
        <begin position="22"/>
        <end position="105"/>
    </location>
</feature>
<feature type="chain" id="PRO_5028833378" evidence="2">
    <location>
        <begin position="22"/>
        <end position="436"/>
    </location>
</feature>
<proteinExistence type="predicted"/>
<feature type="signal peptide" evidence="2">
    <location>
        <begin position="1"/>
        <end position="21"/>
    </location>
</feature>
<evidence type="ECO:0000256" key="2">
    <source>
        <dbReference type="SAM" id="SignalP"/>
    </source>
</evidence>
<evidence type="ECO:0000313" key="3">
    <source>
        <dbReference type="EMBL" id="QNM82159.1"/>
    </source>
</evidence>
<dbReference type="Proteomes" id="UP000515861">
    <property type="component" value="Chromosome"/>
</dbReference>
<feature type="compositionally biased region" description="Basic and acidic residues" evidence="1">
    <location>
        <begin position="56"/>
        <end position="105"/>
    </location>
</feature>
<sequence length="436" mass="49637">MKRLILAAGVAALAITVPASAKPGEKGGHQGHNAGQAQKGGGNKANARQAQKRAQARQEVRREARQDNRREARQDNRREIKQRAAARENRQDLRQAQRANERRLDQRREALVERRADARNRLVANRMEARDRLAERRRDIADSRDNRAYQLRRLANERRMALAERNWNARNRQAVWSSDCPPGLAKKQVACMPPGIAKRLVGEPISLVRREVAFRDIPTRLRTVYRDTPDYYYKYGNGYVYRVNRSNDLVSSLLPLFGLGLATGQVFPQGYNNYAMPSAYQPFYPASAQTNYRYANGYMYEIDPYSRTIQNVNPMLGYGYGYGQMLPANYSVYNVPYQYRGLYADSGDNYYRYAPGSIYQVDPQTSLITGIAALLGNGMTIGQPLPAGYGVYNVPYDYRMQYVDTSNDWYRYSAGNIYRVDPTTQLVTALVASILT</sequence>
<protein>
    <submittedName>
        <fullName evidence="3">Uncharacterized protein</fullName>
    </submittedName>
</protein>
<evidence type="ECO:0000256" key="1">
    <source>
        <dbReference type="SAM" id="MobiDB-lite"/>
    </source>
</evidence>
<keyword evidence="2" id="KW-0732">Signal</keyword>